<dbReference type="Proteomes" id="UP000694886">
    <property type="component" value="Chromosome 7"/>
</dbReference>
<feature type="domain" description="MULE transposase" evidence="1">
    <location>
        <begin position="87"/>
        <end position="180"/>
    </location>
</feature>
<name>A0AB32WQD4_THECC</name>
<gene>
    <name evidence="3" type="primary">LOC108662788</name>
</gene>
<dbReference type="Gramene" id="Tc07v2_t012990.1">
    <property type="protein sequence ID" value="Tc07v2_p012990.1"/>
    <property type="gene ID" value="Tc07v2_g012990"/>
</dbReference>
<reference evidence="3" key="2">
    <citation type="submission" date="2025-08" db="UniProtKB">
        <authorList>
            <consortium name="RefSeq"/>
        </authorList>
    </citation>
    <scope>IDENTIFICATION</scope>
</reference>
<dbReference type="PANTHER" id="PTHR31973:SF195">
    <property type="entry name" value="MUDR FAMILY TRANSPOSASE"/>
    <property type="match status" value="1"/>
</dbReference>
<dbReference type="AlphaFoldDB" id="A0AB32WQD4"/>
<dbReference type="RefSeq" id="XP_017979857.1">
    <property type="nucleotide sequence ID" value="XM_018124368.1"/>
</dbReference>
<evidence type="ECO:0000259" key="1">
    <source>
        <dbReference type="Pfam" id="PF10551"/>
    </source>
</evidence>
<reference evidence="2" key="1">
    <citation type="journal article" date="1997" name="Nucleic Acids Res.">
        <title>tRNAscan-SE: a program for improved detection of transfer RNA genes in genomic sequence.</title>
        <authorList>
            <person name="Lowe T.M."/>
            <person name="Eddy S.R."/>
        </authorList>
    </citation>
    <scope>NUCLEOTIDE SEQUENCE [LARGE SCALE GENOMIC DNA]</scope>
    <source>
        <strain evidence="2">r\B97-61/B2</strain>
    </source>
</reference>
<dbReference type="PANTHER" id="PTHR31973">
    <property type="entry name" value="POLYPROTEIN, PUTATIVE-RELATED"/>
    <property type="match status" value="1"/>
</dbReference>
<protein>
    <submittedName>
        <fullName evidence="3">Uncharacterized protein LOC108662788</fullName>
    </submittedName>
</protein>
<evidence type="ECO:0000313" key="3">
    <source>
        <dbReference type="RefSeq" id="XP_017979857.1"/>
    </source>
</evidence>
<dbReference type="GeneID" id="108662788"/>
<dbReference type="KEGG" id="tcc:108662788"/>
<accession>A0AB32WQD4</accession>
<evidence type="ECO:0000313" key="2">
    <source>
        <dbReference type="Proteomes" id="UP000694886"/>
    </source>
</evidence>
<dbReference type="InterPro" id="IPR018289">
    <property type="entry name" value="MULE_transposase_dom"/>
</dbReference>
<dbReference type="Pfam" id="PF10551">
    <property type="entry name" value="MULE"/>
    <property type="match status" value="1"/>
</dbReference>
<organism evidence="2 3">
    <name type="scientific">Theobroma cacao</name>
    <name type="common">Cacao</name>
    <name type="synonym">Cocoa</name>
    <dbReference type="NCBI Taxonomy" id="3641"/>
    <lineage>
        <taxon>Eukaryota</taxon>
        <taxon>Viridiplantae</taxon>
        <taxon>Streptophyta</taxon>
        <taxon>Embryophyta</taxon>
        <taxon>Tracheophyta</taxon>
        <taxon>Spermatophyta</taxon>
        <taxon>Magnoliopsida</taxon>
        <taxon>eudicotyledons</taxon>
        <taxon>Gunneridae</taxon>
        <taxon>Pentapetalae</taxon>
        <taxon>rosids</taxon>
        <taxon>malvids</taxon>
        <taxon>Malvales</taxon>
        <taxon>Malvaceae</taxon>
        <taxon>Byttnerioideae</taxon>
        <taxon>Theobroma</taxon>
    </lineage>
</organism>
<proteinExistence type="predicted"/>
<sequence length="240" mass="27984">MEEMNRKWRLQCLYGKTWKAKEYAKSLVFSLPEESFQLFPSYFHILELENPGTVTCVTTDREQQFKYCFWAFGSCIQGFSVVIRPVVAINVTHLKGKFKGILFVAVCKDANEQIYPFAFGIGHVEDEESWSWFLNQLRRVISCPKNAMFISDQHLGIKNAVEKVFKDAHHGLCNYHLGKNVKNRFKREDVAAIFTMAANCYWVADFHKHMNQLKQLCKPAYDSLMRLGPERWARARSPVR</sequence>